<dbReference type="Proteomes" id="UP000886845">
    <property type="component" value="Unassembled WGS sequence"/>
</dbReference>
<evidence type="ECO:0000313" key="1">
    <source>
        <dbReference type="EMBL" id="HIV09650.1"/>
    </source>
</evidence>
<dbReference type="EMBL" id="DVOR01000194">
    <property type="protein sequence ID" value="HIV09650.1"/>
    <property type="molecule type" value="Genomic_DNA"/>
</dbReference>
<gene>
    <name evidence="1" type="ORF">IAC79_06025</name>
</gene>
<organism evidence="1 2">
    <name type="scientific">Candidatus Spyradenecus faecavium</name>
    <dbReference type="NCBI Taxonomy" id="2840947"/>
    <lineage>
        <taxon>Bacteria</taxon>
        <taxon>Pseudomonadati</taxon>
        <taxon>Lentisphaerota</taxon>
        <taxon>Lentisphaeria</taxon>
        <taxon>Lentisphaerales</taxon>
        <taxon>Lentisphaeraceae</taxon>
        <taxon>Lentisphaeraceae incertae sedis</taxon>
        <taxon>Candidatus Spyradenecus</taxon>
    </lineage>
</organism>
<protein>
    <recommendedName>
        <fullName evidence="3">Lipoprotein SmpA/OmlA domain-containing protein</fullName>
    </recommendedName>
</protein>
<proteinExistence type="predicted"/>
<evidence type="ECO:0008006" key="3">
    <source>
        <dbReference type="Google" id="ProtNLM"/>
    </source>
</evidence>
<reference evidence="1" key="2">
    <citation type="journal article" date="2021" name="PeerJ">
        <title>Extensive microbial diversity within the chicken gut microbiome revealed by metagenomics and culture.</title>
        <authorList>
            <person name="Gilroy R."/>
            <person name="Ravi A."/>
            <person name="Getino M."/>
            <person name="Pursley I."/>
            <person name="Horton D.L."/>
            <person name="Alikhan N.F."/>
            <person name="Baker D."/>
            <person name="Gharbi K."/>
            <person name="Hall N."/>
            <person name="Watson M."/>
            <person name="Adriaenssens E.M."/>
            <person name="Foster-Nyarko E."/>
            <person name="Jarju S."/>
            <person name="Secka A."/>
            <person name="Antonio M."/>
            <person name="Oren A."/>
            <person name="Chaudhuri R.R."/>
            <person name="La Ragione R."/>
            <person name="Hildebrand F."/>
            <person name="Pallen M.J."/>
        </authorList>
    </citation>
    <scope>NUCLEOTIDE SEQUENCE</scope>
    <source>
        <strain evidence="1">35461</strain>
    </source>
</reference>
<dbReference type="PROSITE" id="PS51257">
    <property type="entry name" value="PROKAR_LIPOPROTEIN"/>
    <property type="match status" value="1"/>
</dbReference>
<reference evidence="1" key="1">
    <citation type="submission" date="2020-10" db="EMBL/GenBank/DDBJ databases">
        <authorList>
            <person name="Gilroy R."/>
        </authorList>
    </citation>
    <scope>NUCLEOTIDE SEQUENCE</scope>
    <source>
        <strain evidence="1">35461</strain>
    </source>
</reference>
<comment type="caution">
    <text evidence="1">The sequence shown here is derived from an EMBL/GenBank/DDBJ whole genome shotgun (WGS) entry which is preliminary data.</text>
</comment>
<evidence type="ECO:0000313" key="2">
    <source>
        <dbReference type="Proteomes" id="UP000886845"/>
    </source>
</evidence>
<sequence>MKGLLLIALAAPLLGGCIWNRAKVNDAGVAARAEAIVPGVTRAEELPGLMGTVPSSVIPLKDGRVVYAFSYGDAKTEGFTLILFTLSKTNSAFSAVYVFTDAAGVVRRVEASPAPVTDWETWPFGE</sequence>
<name>A0A9D1NPC7_9BACT</name>
<accession>A0A9D1NPC7</accession>
<dbReference type="AlphaFoldDB" id="A0A9D1NPC7"/>